<gene>
    <name evidence="1" type="ORF">WA026_019361</name>
</gene>
<proteinExistence type="predicted"/>
<sequence length="57" mass="6464">MLPLVPPIIIDCISEIEKRETKELDSFYVPDSEMHVETLKLSIAAPCLNDVDIYVLC</sequence>
<reference evidence="1 2" key="1">
    <citation type="submission" date="2023-03" db="EMBL/GenBank/DDBJ databases">
        <title>Genome insight into feeding habits of ladybird beetles.</title>
        <authorList>
            <person name="Li H.-S."/>
            <person name="Huang Y.-H."/>
            <person name="Pang H."/>
        </authorList>
    </citation>
    <scope>NUCLEOTIDE SEQUENCE [LARGE SCALE GENOMIC DNA]</scope>
    <source>
        <strain evidence="1">SYSU_2023b</strain>
        <tissue evidence="1">Whole body</tissue>
    </source>
</reference>
<dbReference type="AlphaFoldDB" id="A0AAW1UC98"/>
<evidence type="ECO:0000313" key="2">
    <source>
        <dbReference type="Proteomes" id="UP001431783"/>
    </source>
</evidence>
<evidence type="ECO:0000313" key="1">
    <source>
        <dbReference type="EMBL" id="KAK9877685.1"/>
    </source>
</evidence>
<feature type="non-terminal residue" evidence="1">
    <location>
        <position position="57"/>
    </location>
</feature>
<dbReference type="Proteomes" id="UP001431783">
    <property type="component" value="Unassembled WGS sequence"/>
</dbReference>
<organism evidence="1 2">
    <name type="scientific">Henosepilachna vigintioctopunctata</name>
    <dbReference type="NCBI Taxonomy" id="420089"/>
    <lineage>
        <taxon>Eukaryota</taxon>
        <taxon>Metazoa</taxon>
        <taxon>Ecdysozoa</taxon>
        <taxon>Arthropoda</taxon>
        <taxon>Hexapoda</taxon>
        <taxon>Insecta</taxon>
        <taxon>Pterygota</taxon>
        <taxon>Neoptera</taxon>
        <taxon>Endopterygota</taxon>
        <taxon>Coleoptera</taxon>
        <taxon>Polyphaga</taxon>
        <taxon>Cucujiformia</taxon>
        <taxon>Coccinelloidea</taxon>
        <taxon>Coccinellidae</taxon>
        <taxon>Epilachninae</taxon>
        <taxon>Epilachnini</taxon>
        <taxon>Henosepilachna</taxon>
    </lineage>
</organism>
<keyword evidence="2" id="KW-1185">Reference proteome</keyword>
<dbReference type="EMBL" id="JARQZJ010000043">
    <property type="protein sequence ID" value="KAK9877685.1"/>
    <property type="molecule type" value="Genomic_DNA"/>
</dbReference>
<accession>A0AAW1UC98</accession>
<protein>
    <submittedName>
        <fullName evidence="1">Uncharacterized protein</fullName>
    </submittedName>
</protein>
<name>A0AAW1UC98_9CUCU</name>
<comment type="caution">
    <text evidence="1">The sequence shown here is derived from an EMBL/GenBank/DDBJ whole genome shotgun (WGS) entry which is preliminary data.</text>
</comment>